<dbReference type="GO" id="GO:0031418">
    <property type="term" value="F:L-ascorbic acid binding"/>
    <property type="evidence" value="ECO:0007669"/>
    <property type="project" value="UniProtKB-KW"/>
</dbReference>
<sequence length="698" mass="70800">MVSITVTDTRSEDGARASRRRGHSSQQQHDDDARSERSVRSTSTQASTVATTASLASRLRTLDLDLEAREREKLGEFIEHSILEGSESGYGSDESSRSRASMQSGQHRGSIGAGADTAMESPLRIPAFQVCARLFIMKGNHPVQLKRLSIQQFEELRSGGYTVLDNFISKDMASAIKAAALAQYRRGRMVEGGRAALGAGLPPDALHMERVTRGDHLMWLSVGKPPADTSPVSQLLVALQELYDDLAQFVRLKRSTGEYQLSVQPAGALGMSRHRDAMPDNGRATRAQSAHAHPTPMSAAAAAAAAVASVGAANGSGSFTAPSAAQAHAGAQGTPGGAVIGAVASGTTLTASALGLVNSSNNSSCGNMAGPASTSGVVAPAAVSAGSNPGASGAARGPLGPVPPALHQLATACESCSSAPGPSSGASSLASPTRHGSNPAATVNGCTAPANGSTGQTAQAGNGLSMSSMLARNLNGMPASASTGALCAAGEARVERGSASPLFAANLATGSNAGACPPGPSSSQQPAPAPGSAASSGQGARRITCIVCCNTDWDREQGGMVRVWPPRRTLGGPGGHGRRSLTGSEAGMSQLSEDRSDTYSLRSHCIGGTGGASVTSSMWAELGAQEHESASVDNFSIADPADQNQERAGLEWVDCGEGEMALDIAPLAGRVVLFLSGAVEHAIGPCNADLASATGWYS</sequence>
<feature type="region of interest" description="Disordered" evidence="2">
    <location>
        <begin position="514"/>
        <end position="537"/>
    </location>
</feature>
<dbReference type="GO" id="GO:0008198">
    <property type="term" value="F:ferrous iron binding"/>
    <property type="evidence" value="ECO:0007669"/>
    <property type="project" value="TreeGrafter"/>
</dbReference>
<feature type="compositionally biased region" description="Low complexity" evidence="2">
    <location>
        <begin position="40"/>
        <end position="52"/>
    </location>
</feature>
<feature type="region of interest" description="Disordered" evidence="2">
    <location>
        <begin position="85"/>
        <end position="114"/>
    </location>
</feature>
<evidence type="ECO:0008006" key="4">
    <source>
        <dbReference type="Google" id="ProtNLM"/>
    </source>
</evidence>
<feature type="compositionally biased region" description="Polar residues" evidence="2">
    <location>
        <begin position="581"/>
        <end position="591"/>
    </location>
</feature>
<feature type="region of interest" description="Disordered" evidence="2">
    <location>
        <begin position="563"/>
        <end position="594"/>
    </location>
</feature>
<feature type="region of interest" description="Disordered" evidence="2">
    <location>
        <begin position="271"/>
        <end position="296"/>
    </location>
</feature>
<feature type="region of interest" description="Disordered" evidence="2">
    <location>
        <begin position="421"/>
        <end position="461"/>
    </location>
</feature>
<accession>A0A7S0RM48</accession>
<dbReference type="Gene3D" id="2.60.120.620">
    <property type="entry name" value="q2cbj1_9rhob like domain"/>
    <property type="match status" value="2"/>
</dbReference>
<protein>
    <recommendedName>
        <fullName evidence="4">Prolyl 4-hydroxylase alpha subunit Fe(2+) 2OG dioxygenase domain-containing protein</fullName>
    </recommendedName>
</protein>
<reference evidence="3" key="1">
    <citation type="submission" date="2021-01" db="EMBL/GenBank/DDBJ databases">
        <authorList>
            <person name="Corre E."/>
            <person name="Pelletier E."/>
            <person name="Niang G."/>
            <person name="Scheremetjew M."/>
            <person name="Finn R."/>
            <person name="Kale V."/>
            <person name="Holt S."/>
            <person name="Cochrane G."/>
            <person name="Meng A."/>
            <person name="Brown T."/>
            <person name="Cohen L."/>
        </authorList>
    </citation>
    <scope>NUCLEOTIDE SEQUENCE</scope>
    <source>
        <strain evidence="3">SAG 11-49</strain>
    </source>
</reference>
<organism evidence="3">
    <name type="scientific">Chlamydomonas leiostraca</name>
    <dbReference type="NCBI Taxonomy" id="1034604"/>
    <lineage>
        <taxon>Eukaryota</taxon>
        <taxon>Viridiplantae</taxon>
        <taxon>Chlorophyta</taxon>
        <taxon>core chlorophytes</taxon>
        <taxon>Chlorophyceae</taxon>
        <taxon>CS clade</taxon>
        <taxon>Chlamydomonadales</taxon>
        <taxon>Chlamydomonadaceae</taxon>
        <taxon>Chlamydomonas</taxon>
    </lineage>
</organism>
<dbReference type="PANTHER" id="PTHR12907">
    <property type="entry name" value="EGL NINE HOMOLOG-RELATED"/>
    <property type="match status" value="1"/>
</dbReference>
<keyword evidence="1" id="KW-0847">Vitamin C</keyword>
<feature type="compositionally biased region" description="Low complexity" evidence="2">
    <location>
        <begin position="421"/>
        <end position="432"/>
    </location>
</feature>
<evidence type="ECO:0000256" key="1">
    <source>
        <dbReference type="ARBA" id="ARBA00022896"/>
    </source>
</evidence>
<feature type="compositionally biased region" description="Basic and acidic residues" evidence="2">
    <location>
        <begin position="28"/>
        <end position="39"/>
    </location>
</feature>
<feature type="region of interest" description="Disordered" evidence="2">
    <location>
        <begin position="1"/>
        <end position="52"/>
    </location>
</feature>
<evidence type="ECO:0000313" key="3">
    <source>
        <dbReference type="EMBL" id="CAD8681758.1"/>
    </source>
</evidence>
<feature type="region of interest" description="Disordered" evidence="2">
    <location>
        <begin position="381"/>
        <end position="403"/>
    </location>
</feature>
<dbReference type="InterPro" id="IPR051559">
    <property type="entry name" value="HIF_prolyl_hydroxylases"/>
</dbReference>
<dbReference type="AlphaFoldDB" id="A0A7S0RM48"/>
<feature type="compositionally biased region" description="Polar residues" evidence="2">
    <location>
        <begin position="434"/>
        <end position="461"/>
    </location>
</feature>
<dbReference type="EMBL" id="HBFB01018371">
    <property type="protein sequence ID" value="CAD8681758.1"/>
    <property type="molecule type" value="Transcribed_RNA"/>
</dbReference>
<dbReference type="GO" id="GO:0031543">
    <property type="term" value="F:peptidyl-proline dioxygenase activity"/>
    <property type="evidence" value="ECO:0007669"/>
    <property type="project" value="TreeGrafter"/>
</dbReference>
<dbReference type="GO" id="GO:0071456">
    <property type="term" value="P:cellular response to hypoxia"/>
    <property type="evidence" value="ECO:0007669"/>
    <property type="project" value="TreeGrafter"/>
</dbReference>
<feature type="compositionally biased region" description="Low complexity" evidence="2">
    <location>
        <begin position="381"/>
        <end position="398"/>
    </location>
</feature>
<dbReference type="PANTHER" id="PTHR12907:SF26">
    <property type="entry name" value="HIF PROLYL HYDROXYLASE, ISOFORM C"/>
    <property type="match status" value="1"/>
</dbReference>
<name>A0A7S0RM48_9CHLO</name>
<gene>
    <name evidence="3" type="ORF">CLEI1391_LOCUS10313</name>
</gene>
<proteinExistence type="predicted"/>
<evidence type="ECO:0000256" key="2">
    <source>
        <dbReference type="SAM" id="MobiDB-lite"/>
    </source>
</evidence>